<gene>
    <name evidence="1" type="ORF">CCHR01_07047</name>
</gene>
<protein>
    <submittedName>
        <fullName evidence="1">Uncharacterized protein</fullName>
    </submittedName>
</protein>
<evidence type="ECO:0000313" key="2">
    <source>
        <dbReference type="Proteomes" id="UP001243330"/>
    </source>
</evidence>
<sequence length="91" mass="10708">MRPPGSRFHHPRVVHHQVINSNANPLHTLQRRVTNNSQNVLAPPQLFSQLQRSNNIQRRRGPRIDRLLRLYLPAHLPRVFLINIPHLTIKQ</sequence>
<proteinExistence type="predicted"/>
<comment type="caution">
    <text evidence="1">The sequence shown here is derived from an EMBL/GenBank/DDBJ whole genome shotgun (WGS) entry which is preliminary data.</text>
</comment>
<keyword evidence="2" id="KW-1185">Reference proteome</keyword>
<dbReference type="AlphaFoldDB" id="A0AAD9EJ78"/>
<dbReference type="EMBL" id="JAQOWY010000122">
    <property type="protein sequence ID" value="KAK1850338.1"/>
    <property type="molecule type" value="Genomic_DNA"/>
</dbReference>
<reference evidence="1" key="1">
    <citation type="submission" date="2023-01" db="EMBL/GenBank/DDBJ databases">
        <title>Colletotrichum chrysophilum M932 genome sequence.</title>
        <authorList>
            <person name="Baroncelli R."/>
        </authorList>
    </citation>
    <scope>NUCLEOTIDE SEQUENCE</scope>
    <source>
        <strain evidence="1">M932</strain>
    </source>
</reference>
<organism evidence="1 2">
    <name type="scientific">Colletotrichum chrysophilum</name>
    <dbReference type="NCBI Taxonomy" id="1836956"/>
    <lineage>
        <taxon>Eukaryota</taxon>
        <taxon>Fungi</taxon>
        <taxon>Dikarya</taxon>
        <taxon>Ascomycota</taxon>
        <taxon>Pezizomycotina</taxon>
        <taxon>Sordariomycetes</taxon>
        <taxon>Hypocreomycetidae</taxon>
        <taxon>Glomerellales</taxon>
        <taxon>Glomerellaceae</taxon>
        <taxon>Colletotrichum</taxon>
        <taxon>Colletotrichum gloeosporioides species complex</taxon>
    </lineage>
</organism>
<evidence type="ECO:0000313" key="1">
    <source>
        <dbReference type="EMBL" id="KAK1850338.1"/>
    </source>
</evidence>
<name>A0AAD9EJ78_9PEZI</name>
<accession>A0AAD9EJ78</accession>
<dbReference type="Proteomes" id="UP001243330">
    <property type="component" value="Unassembled WGS sequence"/>
</dbReference>